<evidence type="ECO:0000313" key="3">
    <source>
        <dbReference type="EMBL" id="MCC9644697.1"/>
    </source>
</evidence>
<dbReference type="Gene3D" id="3.30.2310.20">
    <property type="entry name" value="RelE-like"/>
    <property type="match status" value="1"/>
</dbReference>
<protein>
    <submittedName>
        <fullName evidence="3">Type II toxin-antitoxin system RelE/ParE family toxin</fullName>
    </submittedName>
</protein>
<dbReference type="InterPro" id="IPR035093">
    <property type="entry name" value="RelE/ParE_toxin_dom_sf"/>
</dbReference>
<comment type="similarity">
    <text evidence="1">Belongs to the RelE toxin family.</text>
</comment>
<accession>A0ABS8NM95</accession>
<dbReference type="PANTHER" id="PTHR33755:SF6">
    <property type="entry name" value="PLASMID STABILIZATION SYSTEM PROTEIN"/>
    <property type="match status" value="1"/>
</dbReference>
<dbReference type="InterPro" id="IPR051803">
    <property type="entry name" value="TA_system_RelE-like_toxin"/>
</dbReference>
<dbReference type="InterPro" id="IPR007712">
    <property type="entry name" value="RelE/ParE_toxin"/>
</dbReference>
<dbReference type="RefSeq" id="WP_230276401.1">
    <property type="nucleotide sequence ID" value="NZ_JAJKFW010000059.1"/>
</dbReference>
<dbReference type="EMBL" id="JAJKFW010000059">
    <property type="protein sequence ID" value="MCC9644697.1"/>
    <property type="molecule type" value="Genomic_DNA"/>
</dbReference>
<gene>
    <name evidence="3" type="ORF">LOC71_20685</name>
</gene>
<name>A0ABS8NM95_9BACT</name>
<keyword evidence="2" id="KW-1277">Toxin-antitoxin system</keyword>
<keyword evidence="4" id="KW-1185">Reference proteome</keyword>
<evidence type="ECO:0000256" key="1">
    <source>
        <dbReference type="ARBA" id="ARBA00006226"/>
    </source>
</evidence>
<reference evidence="3" key="1">
    <citation type="submission" date="2021-11" db="EMBL/GenBank/DDBJ databases">
        <title>Genome sequence.</title>
        <authorList>
            <person name="Sun Q."/>
        </authorList>
    </citation>
    <scope>NUCLEOTIDE SEQUENCE</scope>
    <source>
        <strain evidence="3">JC740</strain>
    </source>
</reference>
<dbReference type="Pfam" id="PF05016">
    <property type="entry name" value="ParE_toxin"/>
    <property type="match status" value="1"/>
</dbReference>
<evidence type="ECO:0000256" key="2">
    <source>
        <dbReference type="ARBA" id="ARBA00022649"/>
    </source>
</evidence>
<sequence length="94" mass="10836">MPRLRCSAESKEDLKQIARFIARDKPAAARRWLAKLREKCRLVANHPDVGDARPELGENIRSTYVGSYVIFFRHVEGYLEIVRVIRGDVDDPDI</sequence>
<comment type="caution">
    <text evidence="3">The sequence shown here is derived from an EMBL/GenBank/DDBJ whole genome shotgun (WGS) entry which is preliminary data.</text>
</comment>
<dbReference type="Proteomes" id="UP001430306">
    <property type="component" value="Unassembled WGS sequence"/>
</dbReference>
<proteinExistence type="inferred from homology"/>
<organism evidence="3 4">
    <name type="scientific">Rhodopirellula halodulae</name>
    <dbReference type="NCBI Taxonomy" id="2894198"/>
    <lineage>
        <taxon>Bacteria</taxon>
        <taxon>Pseudomonadati</taxon>
        <taxon>Planctomycetota</taxon>
        <taxon>Planctomycetia</taxon>
        <taxon>Pirellulales</taxon>
        <taxon>Pirellulaceae</taxon>
        <taxon>Rhodopirellula</taxon>
    </lineage>
</organism>
<evidence type="ECO:0000313" key="4">
    <source>
        <dbReference type="Proteomes" id="UP001430306"/>
    </source>
</evidence>
<dbReference type="PANTHER" id="PTHR33755">
    <property type="entry name" value="TOXIN PARE1-RELATED"/>
    <property type="match status" value="1"/>
</dbReference>